<dbReference type="PROSITE" id="PS50022">
    <property type="entry name" value="FA58C_3"/>
    <property type="match status" value="1"/>
</dbReference>
<keyword evidence="3" id="KW-1185">Reference proteome</keyword>
<dbReference type="Gene3D" id="2.60.40.1740">
    <property type="entry name" value="hypothetical protein (bacova_03559)"/>
    <property type="match status" value="1"/>
</dbReference>
<dbReference type="InterPro" id="IPR008979">
    <property type="entry name" value="Galactose-bd-like_sf"/>
</dbReference>
<dbReference type="AlphaFoldDB" id="A0A386HRU9"/>
<dbReference type="Pfam" id="PF08522">
    <property type="entry name" value="BT_3987-like_N"/>
    <property type="match status" value="1"/>
</dbReference>
<protein>
    <submittedName>
        <fullName evidence="2">DUF1735 domain-containing protein</fullName>
    </submittedName>
</protein>
<evidence type="ECO:0000313" key="3">
    <source>
        <dbReference type="Proteomes" id="UP000266118"/>
    </source>
</evidence>
<reference evidence="2 3" key="1">
    <citation type="submission" date="2018-09" db="EMBL/GenBank/DDBJ databases">
        <title>Arachidicoccus sp. nov., a bacterium isolated from soil.</title>
        <authorList>
            <person name="Weon H.-Y."/>
            <person name="Kwon S.-W."/>
            <person name="Lee S.A."/>
        </authorList>
    </citation>
    <scope>NUCLEOTIDE SEQUENCE [LARGE SCALE GENOMIC DNA]</scope>
    <source>
        <strain evidence="2 3">KIS59-12</strain>
    </source>
</reference>
<dbReference type="OrthoDB" id="792783at2"/>
<feature type="domain" description="F5/8 type C" evidence="1">
    <location>
        <begin position="183"/>
        <end position="294"/>
    </location>
</feature>
<dbReference type="SUPFAM" id="SSF49785">
    <property type="entry name" value="Galactose-binding domain-like"/>
    <property type="match status" value="1"/>
</dbReference>
<evidence type="ECO:0000259" key="1">
    <source>
        <dbReference type="PROSITE" id="PS50022"/>
    </source>
</evidence>
<dbReference type="InterPro" id="IPR013728">
    <property type="entry name" value="BT_3987-like_N"/>
</dbReference>
<gene>
    <name evidence="2" type="ORF">D6B99_14275</name>
</gene>
<dbReference type="KEGG" id="ark:D6B99_14275"/>
<dbReference type="Pfam" id="PF00754">
    <property type="entry name" value="F5_F8_type_C"/>
    <property type="match status" value="1"/>
</dbReference>
<dbReference type="Proteomes" id="UP000266118">
    <property type="component" value="Chromosome"/>
</dbReference>
<name>A0A386HRU9_9BACT</name>
<dbReference type="EMBL" id="CP032489">
    <property type="protein sequence ID" value="AYD48667.1"/>
    <property type="molecule type" value="Genomic_DNA"/>
</dbReference>
<organism evidence="2 3">
    <name type="scientific">Arachidicoccus soli</name>
    <dbReference type="NCBI Taxonomy" id="2341117"/>
    <lineage>
        <taxon>Bacteria</taxon>
        <taxon>Pseudomonadati</taxon>
        <taxon>Bacteroidota</taxon>
        <taxon>Chitinophagia</taxon>
        <taxon>Chitinophagales</taxon>
        <taxon>Chitinophagaceae</taxon>
        <taxon>Arachidicoccus</taxon>
    </lineage>
</organism>
<proteinExistence type="predicted"/>
<dbReference type="Gene3D" id="2.60.120.260">
    <property type="entry name" value="Galactose-binding domain-like"/>
    <property type="match status" value="1"/>
</dbReference>
<evidence type="ECO:0000313" key="2">
    <source>
        <dbReference type="EMBL" id="AYD48667.1"/>
    </source>
</evidence>
<sequence length="338" mass="37695">MLDLNLIEMKYKIKYSIVNREKRMFLLVAILGCCIYFSSCVKYNTLTSPEEGTIYMPQAFQDRGNLSLYKLDSPQTVYFGIAYGGFKSAATDITGNFEVDTSLVAQYNIDNAYLGNHYVVLPESSYTISGLSTVLKADSTSSAPLSLSITTSKLALGTHYLLPVKLTSVSSGKLDTSLTVTYFRIDTLNIRSRDLTAQAAFTFNYDDAPSHNDAGESAIHLVDNDLSTKYLLFTFHTDMYVQLKFPSATVINGYTLTSGGDAPERDPKDWNLAASNDGTNWTVIDSRANQVFSGRKQTIQFNTTNNTAYTYYRLNITANNNGNTGLFQCTEWRLLQFY</sequence>
<dbReference type="InterPro" id="IPR000421">
    <property type="entry name" value="FA58C"/>
</dbReference>
<accession>A0A386HRU9</accession>